<dbReference type="Gene3D" id="2.170.16.10">
    <property type="entry name" value="Hedgehog/Intein (Hint) domain"/>
    <property type="match status" value="1"/>
</dbReference>
<feature type="chain" id="PRO_5012702725" evidence="1">
    <location>
        <begin position="21"/>
        <end position="334"/>
    </location>
</feature>
<evidence type="ECO:0000259" key="2">
    <source>
        <dbReference type="SMART" id="SM00306"/>
    </source>
</evidence>
<dbReference type="SMART" id="SM00306">
    <property type="entry name" value="HintN"/>
    <property type="match status" value="1"/>
</dbReference>
<dbReference type="InterPro" id="IPR001767">
    <property type="entry name" value="Hedgehog_Hint"/>
</dbReference>
<feature type="domain" description="Hint" evidence="2">
    <location>
        <begin position="173"/>
        <end position="313"/>
    </location>
</feature>
<dbReference type="InterPro" id="IPR003587">
    <property type="entry name" value="Hint_dom_N"/>
</dbReference>
<name>A0A1M5DWJ7_9BACT</name>
<keyword evidence="1" id="KW-0732">Signal</keyword>
<reference evidence="3 4" key="1">
    <citation type="submission" date="2016-11" db="EMBL/GenBank/DDBJ databases">
        <authorList>
            <person name="Jaros S."/>
            <person name="Januszkiewicz K."/>
            <person name="Wedrychowicz H."/>
        </authorList>
    </citation>
    <scope>NUCLEOTIDE SEQUENCE [LARGE SCALE GENOMIC DNA]</scope>
    <source>
        <strain evidence="3 4">DSM 26897</strain>
    </source>
</reference>
<dbReference type="Proteomes" id="UP000184368">
    <property type="component" value="Unassembled WGS sequence"/>
</dbReference>
<organism evidence="3 4">
    <name type="scientific">Cnuella takakiae</name>
    <dbReference type="NCBI Taxonomy" id="1302690"/>
    <lineage>
        <taxon>Bacteria</taxon>
        <taxon>Pseudomonadati</taxon>
        <taxon>Bacteroidota</taxon>
        <taxon>Chitinophagia</taxon>
        <taxon>Chitinophagales</taxon>
        <taxon>Chitinophagaceae</taxon>
        <taxon>Cnuella</taxon>
    </lineage>
</organism>
<evidence type="ECO:0000313" key="4">
    <source>
        <dbReference type="Proteomes" id="UP000184368"/>
    </source>
</evidence>
<dbReference type="InterPro" id="IPR036844">
    <property type="entry name" value="Hint_dom_sf"/>
</dbReference>
<dbReference type="SUPFAM" id="SSF51294">
    <property type="entry name" value="Hedgehog/intein (Hint) domain"/>
    <property type="match status" value="1"/>
</dbReference>
<feature type="signal peptide" evidence="1">
    <location>
        <begin position="1"/>
        <end position="20"/>
    </location>
</feature>
<dbReference type="GO" id="GO:0016540">
    <property type="term" value="P:protein autoprocessing"/>
    <property type="evidence" value="ECO:0007669"/>
    <property type="project" value="InterPro"/>
</dbReference>
<dbReference type="Pfam" id="PF01079">
    <property type="entry name" value="Hint"/>
    <property type="match status" value="1"/>
</dbReference>
<evidence type="ECO:0000313" key="3">
    <source>
        <dbReference type="EMBL" id="SHF71367.1"/>
    </source>
</evidence>
<dbReference type="RefSeq" id="WP_073044658.1">
    <property type="nucleotide sequence ID" value="NZ_FQUO01000011.1"/>
</dbReference>
<dbReference type="PROSITE" id="PS50817">
    <property type="entry name" value="INTEIN_N_TER"/>
    <property type="match status" value="1"/>
</dbReference>
<dbReference type="GO" id="GO:0016539">
    <property type="term" value="P:intein-mediated protein splicing"/>
    <property type="evidence" value="ECO:0007669"/>
    <property type="project" value="InterPro"/>
</dbReference>
<sequence length="334" mass="37351">MRKHTLAAAFLLLSLYHANAQAPRGISIDEYQKAKAFKVADLDNDTYVKFDNTYVLDRYEGKKPYFITGDDGNKKRVDLYALSAKKDGSNLGTVIFYTNEKGKQYAACLPNNFADGKVWEQYFTDIHAIDKEEPNFVLKLSYVLSREFSFQAYKSTLKGGEADRAEAATYGNDICFPGDEEVLMANGSKKQLASIVAGDQVITVDPATGTQKAVTVKQLITHEARNYAVTQLTLVRTQQASKEQGHEVHMSIRKVEATPNHPITTPEGNSSFGALREGQQVWCLNKETNKYEPYQVWQKNETVQGTQQVYNMDAEGGSTFVIDGVMVLQKQPQK</sequence>
<dbReference type="CDD" id="cd00081">
    <property type="entry name" value="Hint"/>
    <property type="match status" value="1"/>
</dbReference>
<dbReference type="EMBL" id="FQUO01000011">
    <property type="protein sequence ID" value="SHF71367.1"/>
    <property type="molecule type" value="Genomic_DNA"/>
</dbReference>
<gene>
    <name evidence="3" type="ORF">SAMN05444008_111112</name>
</gene>
<dbReference type="AlphaFoldDB" id="A0A1M5DWJ7"/>
<proteinExistence type="predicted"/>
<keyword evidence="4" id="KW-1185">Reference proteome</keyword>
<dbReference type="OrthoDB" id="645009at2"/>
<protein>
    <submittedName>
        <fullName evidence="3">Intein N-terminal splicing region</fullName>
    </submittedName>
</protein>
<dbReference type="InterPro" id="IPR006141">
    <property type="entry name" value="Intein_N"/>
</dbReference>
<evidence type="ECO:0000256" key="1">
    <source>
        <dbReference type="SAM" id="SignalP"/>
    </source>
</evidence>
<dbReference type="STRING" id="1302690.BUE76_19635"/>
<accession>A0A1M5DWJ7</accession>